<protein>
    <submittedName>
        <fullName evidence="1">Uncharacterized protein</fullName>
    </submittedName>
</protein>
<proteinExistence type="predicted"/>
<organism evidence="1 2">
    <name type="scientific">Trapa incisa</name>
    <dbReference type="NCBI Taxonomy" id="236973"/>
    <lineage>
        <taxon>Eukaryota</taxon>
        <taxon>Viridiplantae</taxon>
        <taxon>Streptophyta</taxon>
        <taxon>Embryophyta</taxon>
        <taxon>Tracheophyta</taxon>
        <taxon>Spermatophyta</taxon>
        <taxon>Magnoliopsida</taxon>
        <taxon>eudicotyledons</taxon>
        <taxon>Gunneridae</taxon>
        <taxon>Pentapetalae</taxon>
        <taxon>rosids</taxon>
        <taxon>malvids</taxon>
        <taxon>Myrtales</taxon>
        <taxon>Lythraceae</taxon>
        <taxon>Trapa</taxon>
    </lineage>
</organism>
<sequence length="112" mass="12859">MGQGETCMMPSCSRGSVCDLTKVLPSLVSSYMYIYVRFEHKNQKSRCISERLYQRSIGKIAKPYDYADMCFILYLPLVLLPACNNFCHQNILPVSLDLQLITHMADVIFRVL</sequence>
<evidence type="ECO:0000313" key="1">
    <source>
        <dbReference type="EMBL" id="KAK4759372.1"/>
    </source>
</evidence>
<accession>A0AAN7K4D7</accession>
<dbReference type="EMBL" id="JAXIOK010000011">
    <property type="protein sequence ID" value="KAK4759372.1"/>
    <property type="molecule type" value="Genomic_DNA"/>
</dbReference>
<comment type="caution">
    <text evidence="1">The sequence shown here is derived from an EMBL/GenBank/DDBJ whole genome shotgun (WGS) entry which is preliminary data.</text>
</comment>
<name>A0AAN7K4D7_9MYRT</name>
<reference evidence="1 2" key="1">
    <citation type="journal article" date="2023" name="Hortic Res">
        <title>Pangenome of water caltrop reveals structural variations and asymmetric subgenome divergence after allopolyploidization.</title>
        <authorList>
            <person name="Zhang X."/>
            <person name="Chen Y."/>
            <person name="Wang L."/>
            <person name="Yuan Y."/>
            <person name="Fang M."/>
            <person name="Shi L."/>
            <person name="Lu R."/>
            <person name="Comes H.P."/>
            <person name="Ma Y."/>
            <person name="Chen Y."/>
            <person name="Huang G."/>
            <person name="Zhou Y."/>
            <person name="Zheng Z."/>
            <person name="Qiu Y."/>
        </authorList>
    </citation>
    <scope>NUCLEOTIDE SEQUENCE [LARGE SCALE GENOMIC DNA]</scope>
    <source>
        <tissue evidence="1">Roots</tissue>
    </source>
</reference>
<dbReference type="AlphaFoldDB" id="A0AAN7K4D7"/>
<evidence type="ECO:0000313" key="2">
    <source>
        <dbReference type="Proteomes" id="UP001345219"/>
    </source>
</evidence>
<dbReference type="Proteomes" id="UP001345219">
    <property type="component" value="Chromosome 17"/>
</dbReference>
<gene>
    <name evidence="1" type="ORF">SAY87_022503</name>
</gene>
<keyword evidence="2" id="KW-1185">Reference proteome</keyword>